<evidence type="ECO:0000259" key="6">
    <source>
        <dbReference type="Pfam" id="PF00892"/>
    </source>
</evidence>
<feature type="transmembrane region" description="Helical" evidence="5">
    <location>
        <begin position="246"/>
        <end position="266"/>
    </location>
</feature>
<organism evidence="7 8">
    <name type="scientific">Oleomonas cavernae</name>
    <dbReference type="NCBI Taxonomy" id="2320859"/>
    <lineage>
        <taxon>Bacteria</taxon>
        <taxon>Pseudomonadati</taxon>
        <taxon>Pseudomonadota</taxon>
        <taxon>Alphaproteobacteria</taxon>
        <taxon>Acetobacterales</taxon>
        <taxon>Acetobacteraceae</taxon>
        <taxon>Oleomonas</taxon>
    </lineage>
</organism>
<name>A0A418WJG0_9PROT</name>
<evidence type="ECO:0000313" key="7">
    <source>
        <dbReference type="EMBL" id="RJF90164.1"/>
    </source>
</evidence>
<feature type="transmembrane region" description="Helical" evidence="5">
    <location>
        <begin position="65"/>
        <end position="85"/>
    </location>
</feature>
<dbReference type="SUPFAM" id="SSF103481">
    <property type="entry name" value="Multidrug resistance efflux transporter EmrE"/>
    <property type="match status" value="2"/>
</dbReference>
<dbReference type="InterPro" id="IPR037185">
    <property type="entry name" value="EmrE-like"/>
</dbReference>
<dbReference type="InterPro" id="IPR000620">
    <property type="entry name" value="EamA_dom"/>
</dbReference>
<comment type="caution">
    <text evidence="7">The sequence shown here is derived from an EMBL/GenBank/DDBJ whole genome shotgun (WGS) entry which is preliminary data.</text>
</comment>
<dbReference type="EMBL" id="QYUK01000011">
    <property type="protein sequence ID" value="RJF90164.1"/>
    <property type="molecule type" value="Genomic_DNA"/>
</dbReference>
<gene>
    <name evidence="7" type="ORF">D3874_24210</name>
</gene>
<keyword evidence="3 5" id="KW-1133">Transmembrane helix</keyword>
<keyword evidence="4 5" id="KW-0472">Membrane</keyword>
<sequence>MGPAEWAMLLLLSVLWGGSFFFIGIAVTGLPPFTIVLLRVALAAVVLNLAMPLMGLRMPRDGKSWAAFFGMGLLNNAIPFCLIVWGQTQIASGLASILNAMTPVATVVVAHFLTTDEKMTGNRLAGVLIGLAGVVCMIGPGVLSGLGDKVWAQAAVLGATVSYAFAGIFGRRFKAMGISPLATATGQVTASSVLLAPVVLLVDQPWTLAMPGLDVWAAVVGLALLSTTFAYILFFRIMASAGATNLSLVTFLIPVSAILLGTFVLHETLAPKHFLGMALIGAGLAAIDGRLFRRR</sequence>
<evidence type="ECO:0000256" key="5">
    <source>
        <dbReference type="SAM" id="Phobius"/>
    </source>
</evidence>
<feature type="transmembrane region" description="Helical" evidence="5">
    <location>
        <begin position="91"/>
        <end position="113"/>
    </location>
</feature>
<evidence type="ECO:0000256" key="1">
    <source>
        <dbReference type="ARBA" id="ARBA00004141"/>
    </source>
</evidence>
<reference evidence="7 8" key="1">
    <citation type="submission" date="2018-09" db="EMBL/GenBank/DDBJ databases">
        <authorList>
            <person name="Zhu H."/>
        </authorList>
    </citation>
    <scope>NUCLEOTIDE SEQUENCE [LARGE SCALE GENOMIC DNA]</scope>
    <source>
        <strain evidence="7 8">K1W22B-8</strain>
    </source>
</reference>
<accession>A0A418WJG0</accession>
<feature type="transmembrane region" description="Helical" evidence="5">
    <location>
        <begin position="181"/>
        <end position="202"/>
    </location>
</feature>
<feature type="transmembrane region" description="Helical" evidence="5">
    <location>
        <begin position="214"/>
        <end position="234"/>
    </location>
</feature>
<dbReference type="AlphaFoldDB" id="A0A418WJG0"/>
<protein>
    <submittedName>
        <fullName evidence="7">DMT family transporter</fullName>
    </submittedName>
</protein>
<dbReference type="InterPro" id="IPR050638">
    <property type="entry name" value="AA-Vitamin_Transporters"/>
</dbReference>
<feature type="transmembrane region" description="Helical" evidence="5">
    <location>
        <begin position="125"/>
        <end position="144"/>
    </location>
</feature>
<dbReference type="Proteomes" id="UP000284605">
    <property type="component" value="Unassembled WGS sequence"/>
</dbReference>
<comment type="subcellular location">
    <subcellularLocation>
        <location evidence="1">Membrane</location>
        <topology evidence="1">Multi-pass membrane protein</topology>
    </subcellularLocation>
</comment>
<keyword evidence="8" id="KW-1185">Reference proteome</keyword>
<feature type="domain" description="EamA" evidence="6">
    <location>
        <begin position="8"/>
        <end position="138"/>
    </location>
</feature>
<evidence type="ECO:0000256" key="4">
    <source>
        <dbReference type="ARBA" id="ARBA00023136"/>
    </source>
</evidence>
<feature type="transmembrane region" description="Helical" evidence="5">
    <location>
        <begin position="272"/>
        <end position="292"/>
    </location>
</feature>
<dbReference type="PANTHER" id="PTHR32322">
    <property type="entry name" value="INNER MEMBRANE TRANSPORTER"/>
    <property type="match status" value="1"/>
</dbReference>
<evidence type="ECO:0000313" key="8">
    <source>
        <dbReference type="Proteomes" id="UP000284605"/>
    </source>
</evidence>
<feature type="transmembrane region" description="Helical" evidence="5">
    <location>
        <begin position="150"/>
        <end position="169"/>
    </location>
</feature>
<evidence type="ECO:0000256" key="2">
    <source>
        <dbReference type="ARBA" id="ARBA00022692"/>
    </source>
</evidence>
<feature type="transmembrane region" description="Helical" evidence="5">
    <location>
        <begin position="7"/>
        <end position="27"/>
    </location>
</feature>
<dbReference type="PANTHER" id="PTHR32322:SF9">
    <property type="entry name" value="AMINO-ACID METABOLITE EFFLUX PUMP-RELATED"/>
    <property type="match status" value="1"/>
</dbReference>
<dbReference type="GO" id="GO:0016020">
    <property type="term" value="C:membrane"/>
    <property type="evidence" value="ECO:0007669"/>
    <property type="project" value="UniProtKB-SubCell"/>
</dbReference>
<keyword evidence="2 5" id="KW-0812">Transmembrane</keyword>
<evidence type="ECO:0000256" key="3">
    <source>
        <dbReference type="ARBA" id="ARBA00022989"/>
    </source>
</evidence>
<dbReference type="Pfam" id="PF00892">
    <property type="entry name" value="EamA"/>
    <property type="match status" value="2"/>
</dbReference>
<feature type="domain" description="EamA" evidence="6">
    <location>
        <begin position="153"/>
        <end position="286"/>
    </location>
</feature>
<dbReference type="OrthoDB" id="9810556at2"/>
<feature type="transmembrane region" description="Helical" evidence="5">
    <location>
        <begin position="33"/>
        <end position="53"/>
    </location>
</feature>
<proteinExistence type="predicted"/>